<keyword evidence="4 5" id="KW-0472">Membrane</keyword>
<keyword evidence="8" id="KW-1185">Reference proteome</keyword>
<organism evidence="7 8">
    <name type="scientific">Runella rosea</name>
    <dbReference type="NCBI Taxonomy" id="2259595"/>
    <lineage>
        <taxon>Bacteria</taxon>
        <taxon>Pseudomonadati</taxon>
        <taxon>Bacteroidota</taxon>
        <taxon>Cytophagia</taxon>
        <taxon>Cytophagales</taxon>
        <taxon>Spirosomataceae</taxon>
        <taxon>Runella</taxon>
    </lineage>
</organism>
<evidence type="ECO:0000313" key="7">
    <source>
        <dbReference type="EMBL" id="AXE18884.1"/>
    </source>
</evidence>
<dbReference type="Gene3D" id="3.40.50.410">
    <property type="entry name" value="von Willebrand factor, type A domain"/>
    <property type="match status" value="1"/>
</dbReference>
<dbReference type="SUPFAM" id="SSF53300">
    <property type="entry name" value="vWA-like"/>
    <property type="match status" value="1"/>
</dbReference>
<keyword evidence="1" id="KW-1003">Cell membrane</keyword>
<accession>A0A344TJR3</accession>
<evidence type="ECO:0000313" key="8">
    <source>
        <dbReference type="Proteomes" id="UP000251993"/>
    </source>
</evidence>
<name>A0A344TJR3_9BACT</name>
<sequence>MWDWFSAEWFSLAKLRAFSWAHPYFLYGILLIPIAFWLRQAFHAGAFQRLGITFVNTDTPKSFSVWLRLLFPISGFLGLSCLLLALARPQSINILTERDAEVIDIMLALDISESMRDKDLPPSRLASAKSVAKSFIGGRLQDRIGIVLFAGEAFTLCPLTNDYELLYSFLDDVSHEQITIAGTAVGSALAVCINRLRESTSKSKVVVLLSDGESTAGNLDPITAAKLAKAYGVRVYTIAIGRTVPKSLVNNSQHNSDSVALTSPQTAPDEGTLQQIAKATNGQFYRATDNTTLKNIFSQIDNLERVKVKNRRYQEVKDFYRVYLDWALAFFLLMMFLKVIFIANVLED</sequence>
<evidence type="ECO:0000256" key="4">
    <source>
        <dbReference type="ARBA" id="ARBA00023136"/>
    </source>
</evidence>
<proteinExistence type="predicted"/>
<dbReference type="OrthoDB" id="6206554at2"/>
<dbReference type="CDD" id="cd01467">
    <property type="entry name" value="vWA_BatA_type"/>
    <property type="match status" value="1"/>
</dbReference>
<dbReference type="AlphaFoldDB" id="A0A344TJR3"/>
<dbReference type="PANTHER" id="PTHR22550">
    <property type="entry name" value="SPORE GERMINATION PROTEIN"/>
    <property type="match status" value="1"/>
</dbReference>
<dbReference type="InterPro" id="IPR033881">
    <property type="entry name" value="vWA_BatA_type"/>
</dbReference>
<feature type="transmembrane region" description="Helical" evidence="5">
    <location>
        <begin position="65"/>
        <end position="87"/>
    </location>
</feature>
<dbReference type="KEGG" id="run:DR864_14555"/>
<evidence type="ECO:0000256" key="1">
    <source>
        <dbReference type="ARBA" id="ARBA00022475"/>
    </source>
</evidence>
<gene>
    <name evidence="7" type="ORF">DR864_14555</name>
</gene>
<dbReference type="PROSITE" id="PS50234">
    <property type="entry name" value="VWFA"/>
    <property type="match status" value="1"/>
</dbReference>
<feature type="transmembrane region" description="Helical" evidence="5">
    <location>
        <begin position="322"/>
        <end position="346"/>
    </location>
</feature>
<feature type="transmembrane region" description="Helical" evidence="5">
    <location>
        <begin position="24"/>
        <end position="45"/>
    </location>
</feature>
<dbReference type="InterPro" id="IPR002035">
    <property type="entry name" value="VWF_A"/>
</dbReference>
<keyword evidence="2 5" id="KW-0812">Transmembrane</keyword>
<dbReference type="SMART" id="SM00327">
    <property type="entry name" value="VWA"/>
    <property type="match status" value="1"/>
</dbReference>
<evidence type="ECO:0000256" key="5">
    <source>
        <dbReference type="SAM" id="Phobius"/>
    </source>
</evidence>
<dbReference type="RefSeq" id="WP_114067665.1">
    <property type="nucleotide sequence ID" value="NZ_CP030850.1"/>
</dbReference>
<evidence type="ECO:0000259" key="6">
    <source>
        <dbReference type="PROSITE" id="PS50234"/>
    </source>
</evidence>
<evidence type="ECO:0000256" key="2">
    <source>
        <dbReference type="ARBA" id="ARBA00022692"/>
    </source>
</evidence>
<evidence type="ECO:0000256" key="3">
    <source>
        <dbReference type="ARBA" id="ARBA00022989"/>
    </source>
</evidence>
<dbReference type="InterPro" id="IPR050768">
    <property type="entry name" value="UPF0353/GerABKA_families"/>
</dbReference>
<reference evidence="7 8" key="1">
    <citation type="submission" date="2018-07" db="EMBL/GenBank/DDBJ databases">
        <title>Genome sequencing of Runella.</title>
        <authorList>
            <person name="Baek M.-G."/>
            <person name="Yi H."/>
        </authorList>
    </citation>
    <scope>NUCLEOTIDE SEQUENCE [LARGE SCALE GENOMIC DNA]</scope>
    <source>
        <strain evidence="7 8">HYN0085</strain>
    </source>
</reference>
<dbReference type="PANTHER" id="PTHR22550:SF5">
    <property type="entry name" value="LEUCINE ZIPPER PROTEIN 4"/>
    <property type="match status" value="1"/>
</dbReference>
<feature type="domain" description="VWFA" evidence="6">
    <location>
        <begin position="104"/>
        <end position="300"/>
    </location>
</feature>
<dbReference type="EMBL" id="CP030850">
    <property type="protein sequence ID" value="AXE18884.1"/>
    <property type="molecule type" value="Genomic_DNA"/>
</dbReference>
<dbReference type="Pfam" id="PF00092">
    <property type="entry name" value="VWA"/>
    <property type="match status" value="1"/>
</dbReference>
<protein>
    <recommendedName>
        <fullName evidence="6">VWFA domain-containing protein</fullName>
    </recommendedName>
</protein>
<keyword evidence="3 5" id="KW-1133">Transmembrane helix</keyword>
<dbReference type="InterPro" id="IPR036465">
    <property type="entry name" value="vWFA_dom_sf"/>
</dbReference>
<dbReference type="Proteomes" id="UP000251993">
    <property type="component" value="Chromosome"/>
</dbReference>